<keyword evidence="2" id="KW-1185">Reference proteome</keyword>
<dbReference type="HOGENOM" id="CLU_2776111_0_0_1"/>
<dbReference type="AlphaFoldDB" id="A0A067S236"/>
<protein>
    <submittedName>
        <fullName evidence="1">Uncharacterized protein</fullName>
    </submittedName>
</protein>
<name>A0A067S236_GALM3</name>
<gene>
    <name evidence="1" type="ORF">GALMADRAFT_149234</name>
</gene>
<reference evidence="2" key="1">
    <citation type="journal article" date="2014" name="Proc. Natl. Acad. Sci. U.S.A.">
        <title>Extensive sampling of basidiomycete genomes demonstrates inadequacy of the white-rot/brown-rot paradigm for wood decay fungi.</title>
        <authorList>
            <person name="Riley R."/>
            <person name="Salamov A.A."/>
            <person name="Brown D.W."/>
            <person name="Nagy L.G."/>
            <person name="Floudas D."/>
            <person name="Held B.W."/>
            <person name="Levasseur A."/>
            <person name="Lombard V."/>
            <person name="Morin E."/>
            <person name="Otillar R."/>
            <person name="Lindquist E.A."/>
            <person name="Sun H."/>
            <person name="LaButti K.M."/>
            <person name="Schmutz J."/>
            <person name="Jabbour D."/>
            <person name="Luo H."/>
            <person name="Baker S.E."/>
            <person name="Pisabarro A.G."/>
            <person name="Walton J.D."/>
            <person name="Blanchette R.A."/>
            <person name="Henrissat B."/>
            <person name="Martin F."/>
            <person name="Cullen D."/>
            <person name="Hibbett D.S."/>
            <person name="Grigoriev I.V."/>
        </authorList>
    </citation>
    <scope>NUCLEOTIDE SEQUENCE [LARGE SCALE GENOMIC DNA]</scope>
    <source>
        <strain evidence="2">CBS 339.88</strain>
    </source>
</reference>
<sequence>MRDFTSVKSKIAYAEDTWTTKQMVYMFACTIGCFISDDWNLIECVVNFKHLEDKEHEGLFGGIAFVNGV</sequence>
<dbReference type="OrthoDB" id="2800877at2759"/>
<dbReference type="Proteomes" id="UP000027222">
    <property type="component" value="Unassembled WGS sequence"/>
</dbReference>
<proteinExistence type="predicted"/>
<accession>A0A067S236</accession>
<organism evidence="1 2">
    <name type="scientific">Galerina marginata (strain CBS 339.88)</name>
    <dbReference type="NCBI Taxonomy" id="685588"/>
    <lineage>
        <taxon>Eukaryota</taxon>
        <taxon>Fungi</taxon>
        <taxon>Dikarya</taxon>
        <taxon>Basidiomycota</taxon>
        <taxon>Agaricomycotina</taxon>
        <taxon>Agaricomycetes</taxon>
        <taxon>Agaricomycetidae</taxon>
        <taxon>Agaricales</taxon>
        <taxon>Agaricineae</taxon>
        <taxon>Strophariaceae</taxon>
        <taxon>Galerina</taxon>
    </lineage>
</organism>
<evidence type="ECO:0000313" key="1">
    <source>
        <dbReference type="EMBL" id="KDR64856.1"/>
    </source>
</evidence>
<evidence type="ECO:0000313" key="2">
    <source>
        <dbReference type="Proteomes" id="UP000027222"/>
    </source>
</evidence>
<dbReference type="EMBL" id="KL142728">
    <property type="protein sequence ID" value="KDR64856.1"/>
    <property type="molecule type" value="Genomic_DNA"/>
</dbReference>